<feature type="compositionally biased region" description="Basic residues" evidence="8">
    <location>
        <begin position="131"/>
        <end position="147"/>
    </location>
</feature>
<keyword evidence="4 7" id="KW-0812">Transmembrane</keyword>
<feature type="transmembrane region" description="Helical" evidence="7">
    <location>
        <begin position="45"/>
        <end position="64"/>
    </location>
</feature>
<evidence type="ECO:0000256" key="7">
    <source>
        <dbReference type="RuleBase" id="RU367100"/>
    </source>
</evidence>
<comment type="caution">
    <text evidence="9">The sequence shown here is derived from an EMBL/GenBank/DDBJ whole genome shotgun (WGS) entry which is preliminary data.</text>
</comment>
<evidence type="ECO:0000256" key="5">
    <source>
        <dbReference type="ARBA" id="ARBA00022989"/>
    </source>
</evidence>
<evidence type="ECO:0000256" key="3">
    <source>
        <dbReference type="ARBA" id="ARBA00021353"/>
    </source>
</evidence>
<name>A0A9P4U183_9PEZI</name>
<comment type="similarity">
    <text evidence="2 7">Belongs to the DLT1 family.</text>
</comment>
<gene>
    <name evidence="7" type="primary">DLT1</name>
    <name evidence="9" type="ORF">EJ08DRAFT_465523</name>
</gene>
<comment type="function">
    <text evidence="1 7">Required for growth under high-pressure and low-temperature conditions.</text>
</comment>
<feature type="compositionally biased region" description="Low complexity" evidence="8">
    <location>
        <begin position="314"/>
        <end position="330"/>
    </location>
</feature>
<feature type="region of interest" description="Disordered" evidence="8">
    <location>
        <begin position="313"/>
        <end position="388"/>
    </location>
</feature>
<dbReference type="AlphaFoldDB" id="A0A9P4U183"/>
<feature type="compositionally biased region" description="Polar residues" evidence="8">
    <location>
        <begin position="337"/>
        <end position="366"/>
    </location>
</feature>
<feature type="region of interest" description="Disordered" evidence="8">
    <location>
        <begin position="126"/>
        <end position="147"/>
    </location>
</feature>
<reference evidence="9" key="1">
    <citation type="journal article" date="2020" name="Stud. Mycol.">
        <title>101 Dothideomycetes genomes: a test case for predicting lifestyles and emergence of pathogens.</title>
        <authorList>
            <person name="Haridas S."/>
            <person name="Albert R."/>
            <person name="Binder M."/>
            <person name="Bloem J."/>
            <person name="Labutti K."/>
            <person name="Salamov A."/>
            <person name="Andreopoulos B."/>
            <person name="Baker S."/>
            <person name="Barry K."/>
            <person name="Bills G."/>
            <person name="Bluhm B."/>
            <person name="Cannon C."/>
            <person name="Castanera R."/>
            <person name="Culley D."/>
            <person name="Daum C."/>
            <person name="Ezra D."/>
            <person name="Gonzalez J."/>
            <person name="Henrissat B."/>
            <person name="Kuo A."/>
            <person name="Liang C."/>
            <person name="Lipzen A."/>
            <person name="Lutzoni F."/>
            <person name="Magnuson J."/>
            <person name="Mondo S."/>
            <person name="Nolan M."/>
            <person name="Ohm R."/>
            <person name="Pangilinan J."/>
            <person name="Park H.-J."/>
            <person name="Ramirez L."/>
            <person name="Alfaro M."/>
            <person name="Sun H."/>
            <person name="Tritt A."/>
            <person name="Yoshinaga Y."/>
            <person name="Zwiers L.-H."/>
            <person name="Turgeon B."/>
            <person name="Goodwin S."/>
            <person name="Spatafora J."/>
            <person name="Crous P."/>
            <person name="Grigoriev I."/>
        </authorList>
    </citation>
    <scope>NUCLEOTIDE SEQUENCE</scope>
    <source>
        <strain evidence="9">CBS 130266</strain>
    </source>
</reference>
<organism evidence="9 10">
    <name type="scientific">Tothia fuscella</name>
    <dbReference type="NCBI Taxonomy" id="1048955"/>
    <lineage>
        <taxon>Eukaryota</taxon>
        <taxon>Fungi</taxon>
        <taxon>Dikarya</taxon>
        <taxon>Ascomycota</taxon>
        <taxon>Pezizomycotina</taxon>
        <taxon>Dothideomycetes</taxon>
        <taxon>Pleosporomycetidae</taxon>
        <taxon>Venturiales</taxon>
        <taxon>Cylindrosympodiaceae</taxon>
        <taxon>Tothia</taxon>
    </lineage>
</organism>
<evidence type="ECO:0000256" key="6">
    <source>
        <dbReference type="ARBA" id="ARBA00023136"/>
    </source>
</evidence>
<accession>A0A9P4U183</accession>
<keyword evidence="5 7" id="KW-1133">Transmembrane helix</keyword>
<dbReference type="GO" id="GO:0016020">
    <property type="term" value="C:membrane"/>
    <property type="evidence" value="ECO:0007669"/>
    <property type="project" value="UniProtKB-SubCell"/>
</dbReference>
<proteinExistence type="inferred from homology"/>
<evidence type="ECO:0000313" key="10">
    <source>
        <dbReference type="Proteomes" id="UP000800235"/>
    </source>
</evidence>
<evidence type="ECO:0000256" key="8">
    <source>
        <dbReference type="SAM" id="MobiDB-lite"/>
    </source>
</evidence>
<dbReference type="Proteomes" id="UP000800235">
    <property type="component" value="Unassembled WGS sequence"/>
</dbReference>
<dbReference type="InterPro" id="IPR038869">
    <property type="entry name" value="DLT1"/>
</dbReference>
<keyword evidence="6 7" id="KW-0472">Membrane</keyword>
<dbReference type="OrthoDB" id="4096362at2759"/>
<keyword evidence="10" id="KW-1185">Reference proteome</keyword>
<dbReference type="PANTHER" id="PTHR40021:SF1">
    <property type="entry name" value="DEFECT AT LOW TEMPERATURE PROTEIN 1"/>
    <property type="match status" value="1"/>
</dbReference>
<evidence type="ECO:0000313" key="9">
    <source>
        <dbReference type="EMBL" id="KAF2434404.1"/>
    </source>
</evidence>
<evidence type="ECO:0000256" key="2">
    <source>
        <dbReference type="ARBA" id="ARBA00005550"/>
    </source>
</evidence>
<dbReference type="EMBL" id="MU007016">
    <property type="protein sequence ID" value="KAF2434404.1"/>
    <property type="molecule type" value="Genomic_DNA"/>
</dbReference>
<comment type="subcellular location">
    <subcellularLocation>
        <location evidence="7">Membrane</location>
        <topology evidence="7">Multi-pass membrane protein</topology>
    </subcellularLocation>
</comment>
<comment type="caution">
    <text evidence="7">Lacks conserved residue(s) required for the propagation of feature annotation.</text>
</comment>
<evidence type="ECO:0000256" key="1">
    <source>
        <dbReference type="ARBA" id="ARBA00002489"/>
    </source>
</evidence>
<dbReference type="PANTHER" id="PTHR40021">
    <property type="entry name" value="DEFECT AT LOW TEMPERATURE PROTEIN 1"/>
    <property type="match status" value="1"/>
</dbReference>
<evidence type="ECO:0000256" key="4">
    <source>
        <dbReference type="ARBA" id="ARBA00022692"/>
    </source>
</evidence>
<sequence>MRIPYFRIWYSTAFTTLFLAAAITTLATPADIIYQTVRKKILADIFSIAGSYILTVIIALFLWASRIYTNRAVLNAIPKNYIPVDAGEVPRKVHKMIVKQWARSAVVAWDSRPRDVRDELVVVREEGEGKHGKHEHGHGHTGFLRRSHSKDTTIIPPEKALAAWGHISHPGWSSPASDDLPNLEYGRIFIELPNLIEAKAVSLAPPDPAFASHPSLDLDTASIPDARIVALLQRPASMTLRDYLTQLSSFNLINPPELGEQFLAQYEYARFSTSALTEDQFRDLMATFANILTGMLPLDPTITEALLDNVENDSSSSSFTSTTTSSASSAIHHQHNRLSAFSNSGLSRPSSRFTHVRSSSTGTVRTAPSRAARTLYHTPSNISLGSEDGSVIRTRSEHSMQASPSPSMHSTHSVIHLNVSPQPGQLPYKIDFASG</sequence>
<protein>
    <recommendedName>
        <fullName evidence="3 7">Defect at low temperature protein 1</fullName>
    </recommendedName>
</protein>